<dbReference type="InterPro" id="IPR002885">
    <property type="entry name" value="PPR_rpt"/>
</dbReference>
<dbReference type="InterPro" id="IPR046848">
    <property type="entry name" value="E_motif"/>
</dbReference>
<evidence type="ECO:0000313" key="5">
    <source>
        <dbReference type="EMBL" id="KAF2307010.1"/>
    </source>
</evidence>
<dbReference type="GO" id="GO:0009451">
    <property type="term" value="P:RNA modification"/>
    <property type="evidence" value="ECO:0007669"/>
    <property type="project" value="InterPro"/>
</dbReference>
<name>A0A6A6LZW2_HEVBR</name>
<proteinExistence type="inferred from homology"/>
<sequence>MTHLGKEIHGFVLKNGLFGDVFIRNALMLMYAECGGLASARLLFDTMGERDVVSWSTMIRSYCRNRLFREGLELIKDMHFSNVKPSEVAMVSMVTLFADLENIQLGRAMHAYVIRNIADEKMAVPLTTSLIDMYAKCGNLASARIIFNGFSQKSIVSWTALIAGYIRSNNLQEGERLFVKMIEENTVPNAITMLSLIIACAFVGAVQLGKRLHAYIFRNGPRMSLVLTTALVDMYGKCGDLRSARALFDSMENKDIMTWTAMISAYAQAHCIDHAFDLFVQRDGKVMPNEVTMVSLLSLCAEVGALDMGKWIHAYIDKLGIEVDVVLKTALVDMYAKCGDIDRAQSLFREAMFRDICLWNAMMTGYGMNGYGAEALKLFAQMERLDIKPNDITFIGALHACGHAGLVAEGKRLFERMVHDFGLNPKVQHYGCMVDLLGRAGLLDEAYEMIESMPMTSNIAVWANRWNDVAGMRKAMEDTGIEKEPGLSSIEVNGSVHDFTMGDMSHPQIKKISEMLAEMSKKLKDAGYMPNKSVVLQNIDEEEKETALAYHSEKLAMAFGLISTAPGTPIRLVKNLRICDDCHTATKLLSKVYGRTFVVRDRNRFHHFKEGSCSCGDYW</sequence>
<evidence type="ECO:0000256" key="2">
    <source>
        <dbReference type="ARBA" id="ARBA00022737"/>
    </source>
</evidence>
<feature type="repeat" description="PPR" evidence="3">
    <location>
        <begin position="154"/>
        <end position="188"/>
    </location>
</feature>
<evidence type="ECO:0000259" key="4">
    <source>
        <dbReference type="Pfam" id="PF14432"/>
    </source>
</evidence>
<dbReference type="Proteomes" id="UP000467840">
    <property type="component" value="Chromosome 9"/>
</dbReference>
<dbReference type="Pfam" id="PF14432">
    <property type="entry name" value="DYW_deaminase"/>
    <property type="match status" value="1"/>
</dbReference>
<dbReference type="NCBIfam" id="TIGR00756">
    <property type="entry name" value="PPR"/>
    <property type="match status" value="5"/>
</dbReference>
<keyword evidence="6" id="KW-1185">Reference proteome</keyword>
<dbReference type="Gene3D" id="1.25.40.10">
    <property type="entry name" value="Tetratricopeptide repeat domain"/>
    <property type="match status" value="4"/>
</dbReference>
<organism evidence="5 6">
    <name type="scientific">Hevea brasiliensis</name>
    <name type="common">Para rubber tree</name>
    <name type="synonym">Siphonia brasiliensis</name>
    <dbReference type="NCBI Taxonomy" id="3981"/>
    <lineage>
        <taxon>Eukaryota</taxon>
        <taxon>Viridiplantae</taxon>
        <taxon>Streptophyta</taxon>
        <taxon>Embryophyta</taxon>
        <taxon>Tracheophyta</taxon>
        <taxon>Spermatophyta</taxon>
        <taxon>Magnoliopsida</taxon>
        <taxon>eudicotyledons</taxon>
        <taxon>Gunneridae</taxon>
        <taxon>Pentapetalae</taxon>
        <taxon>rosids</taxon>
        <taxon>fabids</taxon>
        <taxon>Malpighiales</taxon>
        <taxon>Euphorbiaceae</taxon>
        <taxon>Crotonoideae</taxon>
        <taxon>Micrandreae</taxon>
        <taxon>Hevea</taxon>
    </lineage>
</organism>
<dbReference type="InterPro" id="IPR046849">
    <property type="entry name" value="E2_motif"/>
</dbReference>
<comment type="caution">
    <text evidence="5">The sequence shown here is derived from an EMBL/GenBank/DDBJ whole genome shotgun (WGS) entry which is preliminary data.</text>
</comment>
<evidence type="ECO:0000256" key="3">
    <source>
        <dbReference type="PROSITE-ProRule" id="PRU00708"/>
    </source>
</evidence>
<dbReference type="AlphaFoldDB" id="A0A6A6LZW2"/>
<protein>
    <recommendedName>
        <fullName evidence="4">DYW domain-containing protein</fullName>
    </recommendedName>
</protein>
<dbReference type="Pfam" id="PF01535">
    <property type="entry name" value="PPR"/>
    <property type="match status" value="5"/>
</dbReference>
<feature type="repeat" description="PPR" evidence="3">
    <location>
        <begin position="224"/>
        <end position="258"/>
    </location>
</feature>
<dbReference type="Pfam" id="PF20430">
    <property type="entry name" value="Eplus_motif"/>
    <property type="match status" value="1"/>
</dbReference>
<feature type="repeat" description="PPR" evidence="3">
    <location>
        <begin position="355"/>
        <end position="389"/>
    </location>
</feature>
<feature type="repeat" description="PPR" evidence="3">
    <location>
        <begin position="51"/>
        <end position="85"/>
    </location>
</feature>
<dbReference type="InterPro" id="IPR046960">
    <property type="entry name" value="PPR_At4g14850-like_plant"/>
</dbReference>
<dbReference type="GO" id="GO:0008270">
    <property type="term" value="F:zinc ion binding"/>
    <property type="evidence" value="ECO:0007669"/>
    <property type="project" value="InterPro"/>
</dbReference>
<evidence type="ECO:0000313" key="6">
    <source>
        <dbReference type="Proteomes" id="UP000467840"/>
    </source>
</evidence>
<gene>
    <name evidence="5" type="ORF">GH714_023285</name>
</gene>
<evidence type="ECO:0000256" key="1">
    <source>
        <dbReference type="ARBA" id="ARBA00006643"/>
    </source>
</evidence>
<comment type="similarity">
    <text evidence="1">Belongs to the PPR family. PCMP-H subfamily.</text>
</comment>
<dbReference type="EMBL" id="JAAGAX010000008">
    <property type="protein sequence ID" value="KAF2307010.1"/>
    <property type="molecule type" value="Genomic_DNA"/>
</dbReference>
<keyword evidence="2" id="KW-0677">Repeat</keyword>
<dbReference type="PANTHER" id="PTHR47926">
    <property type="entry name" value="PENTATRICOPEPTIDE REPEAT-CONTAINING PROTEIN"/>
    <property type="match status" value="1"/>
</dbReference>
<reference evidence="5 6" key="1">
    <citation type="journal article" date="2020" name="Mol. Plant">
        <title>The Chromosome-Based Rubber Tree Genome Provides New Insights into Spurge Genome Evolution and Rubber Biosynthesis.</title>
        <authorList>
            <person name="Liu J."/>
            <person name="Shi C."/>
            <person name="Shi C.C."/>
            <person name="Li W."/>
            <person name="Zhang Q.J."/>
            <person name="Zhang Y."/>
            <person name="Li K."/>
            <person name="Lu H.F."/>
            <person name="Shi C."/>
            <person name="Zhu S.T."/>
            <person name="Xiao Z.Y."/>
            <person name="Nan H."/>
            <person name="Yue Y."/>
            <person name="Zhu X.G."/>
            <person name="Wu Y."/>
            <person name="Hong X.N."/>
            <person name="Fan G.Y."/>
            <person name="Tong Y."/>
            <person name="Zhang D."/>
            <person name="Mao C.L."/>
            <person name="Liu Y.L."/>
            <person name="Hao S.J."/>
            <person name="Liu W.Q."/>
            <person name="Lv M.Q."/>
            <person name="Zhang H.B."/>
            <person name="Liu Y."/>
            <person name="Hu-Tang G.R."/>
            <person name="Wang J.P."/>
            <person name="Wang J.H."/>
            <person name="Sun Y.H."/>
            <person name="Ni S.B."/>
            <person name="Chen W.B."/>
            <person name="Zhang X.C."/>
            <person name="Jiao Y.N."/>
            <person name="Eichler E.E."/>
            <person name="Li G.H."/>
            <person name="Liu X."/>
            <person name="Gao L.Z."/>
        </authorList>
    </citation>
    <scope>NUCLEOTIDE SEQUENCE [LARGE SCALE GENOMIC DNA]</scope>
    <source>
        <strain evidence="6">cv. GT1</strain>
        <tissue evidence="5">Leaf</tissue>
    </source>
</reference>
<dbReference type="PROSITE" id="PS51375">
    <property type="entry name" value="PPR"/>
    <property type="match status" value="4"/>
</dbReference>
<accession>A0A6A6LZW2</accession>
<dbReference type="FunFam" id="1.25.40.10:FF:000242">
    <property type="entry name" value="Pentatricopeptide repeat-containing protein"/>
    <property type="match status" value="1"/>
</dbReference>
<dbReference type="Pfam" id="PF13041">
    <property type="entry name" value="PPR_2"/>
    <property type="match status" value="3"/>
</dbReference>
<dbReference type="InterPro" id="IPR032867">
    <property type="entry name" value="DYW_dom"/>
</dbReference>
<dbReference type="PANTHER" id="PTHR47926:SF490">
    <property type="entry name" value="REPEAT-LIKE SUPERFAMILY PROTEIN, PUTATIVE-RELATED"/>
    <property type="match status" value="1"/>
</dbReference>
<feature type="domain" description="DYW" evidence="4">
    <location>
        <begin position="527"/>
        <end position="619"/>
    </location>
</feature>
<dbReference type="FunFam" id="1.25.40.10:FF:001822">
    <property type="entry name" value="Pentatricopeptide repeat-containing family protein"/>
    <property type="match status" value="1"/>
</dbReference>
<dbReference type="GO" id="GO:0003723">
    <property type="term" value="F:RNA binding"/>
    <property type="evidence" value="ECO:0007669"/>
    <property type="project" value="InterPro"/>
</dbReference>
<dbReference type="FunFam" id="1.25.40.10:FF:000031">
    <property type="entry name" value="Pentatricopeptide repeat-containing protein mitochondrial"/>
    <property type="match status" value="1"/>
</dbReference>
<dbReference type="Pfam" id="PF20431">
    <property type="entry name" value="E_motif"/>
    <property type="match status" value="1"/>
</dbReference>
<dbReference type="InterPro" id="IPR011990">
    <property type="entry name" value="TPR-like_helical_dom_sf"/>
</dbReference>